<dbReference type="FunFam" id="3.90.550.10:FF:000122">
    <property type="entry name" value="Dolichol-phosphate mannosyltransferase subunit 1"/>
    <property type="match status" value="1"/>
</dbReference>
<dbReference type="PANTHER" id="PTHR43398">
    <property type="entry name" value="DOLICHOL-PHOSPHATE MANNOSYLTRANSFERASE SUBUNIT 1"/>
    <property type="match status" value="1"/>
</dbReference>
<dbReference type="GO" id="GO:0016020">
    <property type="term" value="C:membrane"/>
    <property type="evidence" value="ECO:0007669"/>
    <property type="project" value="GOC"/>
</dbReference>
<dbReference type="EMBL" id="UINC01126786">
    <property type="protein sequence ID" value="SVD05492.1"/>
    <property type="molecule type" value="Genomic_DNA"/>
</dbReference>
<dbReference type="InterPro" id="IPR001173">
    <property type="entry name" value="Glyco_trans_2-like"/>
</dbReference>
<reference evidence="5" key="1">
    <citation type="submission" date="2018-05" db="EMBL/GenBank/DDBJ databases">
        <authorList>
            <person name="Lanie J.A."/>
            <person name="Ng W.-L."/>
            <person name="Kazmierczak K.M."/>
            <person name="Andrzejewski T.M."/>
            <person name="Davidsen T.M."/>
            <person name="Wayne K.J."/>
            <person name="Tettelin H."/>
            <person name="Glass J.I."/>
            <person name="Rusch D."/>
            <person name="Podicherti R."/>
            <person name="Tsui H.-C.T."/>
            <person name="Winkler M.E."/>
        </authorList>
    </citation>
    <scope>NUCLEOTIDE SEQUENCE</scope>
</reference>
<comment type="similarity">
    <text evidence="1">Belongs to the glycosyltransferase 2 family.</text>
</comment>
<organism evidence="5">
    <name type="scientific">marine metagenome</name>
    <dbReference type="NCBI Taxonomy" id="408172"/>
    <lineage>
        <taxon>unclassified sequences</taxon>
        <taxon>metagenomes</taxon>
        <taxon>ecological metagenomes</taxon>
    </lineage>
</organism>
<keyword evidence="2" id="KW-0328">Glycosyltransferase</keyword>
<gene>
    <name evidence="5" type="ORF">METZ01_LOCUS358346</name>
</gene>
<name>A0A382S7E7_9ZZZZ</name>
<dbReference type="Gene3D" id="3.90.550.10">
    <property type="entry name" value="Spore Coat Polysaccharide Biosynthesis Protein SpsA, Chain A"/>
    <property type="match status" value="1"/>
</dbReference>
<dbReference type="PANTHER" id="PTHR43398:SF1">
    <property type="entry name" value="DOLICHOL-PHOSPHATE MANNOSYLTRANSFERASE SUBUNIT 1"/>
    <property type="match status" value="1"/>
</dbReference>
<feature type="domain" description="Glycosyltransferase 2-like" evidence="4">
    <location>
        <begin position="6"/>
        <end position="170"/>
    </location>
</feature>
<proteinExistence type="inferred from homology"/>
<dbReference type="GO" id="GO:0009247">
    <property type="term" value="P:glycolipid biosynthetic process"/>
    <property type="evidence" value="ECO:0007669"/>
    <property type="project" value="TreeGrafter"/>
</dbReference>
<evidence type="ECO:0000256" key="3">
    <source>
        <dbReference type="ARBA" id="ARBA00022679"/>
    </source>
</evidence>
<accession>A0A382S7E7</accession>
<dbReference type="AlphaFoldDB" id="A0A382S7E7"/>
<evidence type="ECO:0000259" key="4">
    <source>
        <dbReference type="Pfam" id="PF00535"/>
    </source>
</evidence>
<feature type="non-terminal residue" evidence="5">
    <location>
        <position position="229"/>
    </location>
</feature>
<dbReference type="GO" id="GO:0004582">
    <property type="term" value="F:dolichyl-phosphate beta-D-mannosyltransferase activity"/>
    <property type="evidence" value="ECO:0007669"/>
    <property type="project" value="InterPro"/>
</dbReference>
<dbReference type="InterPro" id="IPR039528">
    <property type="entry name" value="DPM1-like"/>
</dbReference>
<dbReference type="SUPFAM" id="SSF53448">
    <property type="entry name" value="Nucleotide-diphospho-sugar transferases"/>
    <property type="match status" value="1"/>
</dbReference>
<keyword evidence="3" id="KW-0808">Transferase</keyword>
<evidence type="ECO:0000256" key="1">
    <source>
        <dbReference type="ARBA" id="ARBA00006739"/>
    </source>
</evidence>
<dbReference type="InterPro" id="IPR029044">
    <property type="entry name" value="Nucleotide-diphossugar_trans"/>
</dbReference>
<evidence type="ECO:0000256" key="2">
    <source>
        <dbReference type="ARBA" id="ARBA00022676"/>
    </source>
</evidence>
<evidence type="ECO:0000313" key="5">
    <source>
        <dbReference type="EMBL" id="SVD05492.1"/>
    </source>
</evidence>
<dbReference type="CDD" id="cd06442">
    <property type="entry name" value="DPM1_like"/>
    <property type="match status" value="1"/>
</dbReference>
<protein>
    <recommendedName>
        <fullName evidence="4">Glycosyltransferase 2-like domain-containing protein</fullName>
    </recommendedName>
</protein>
<sequence length="229" mass="25347">MLSPLVLIPTYNERGNLSSFVSAVRSALPGADILVIDDNSPDGTGALADEIAAKDTHVEVLHRNQKEGLGRAYLAGFAWALERRYSHVFEIDADFSHNPKDLPRLLEATENADVALGCRWMPGGGVSGWPWSRLALSRFGNLYARLILGAPYRDLTGGFKCFRREALETLGLDKIRSVGYGFQIETTWRALQSGLRVTEVPIHFTDRTVGVSKMSGQTFKEALVLVWRL</sequence>
<dbReference type="Pfam" id="PF00535">
    <property type="entry name" value="Glycos_transf_2"/>
    <property type="match status" value="1"/>
</dbReference>